<gene>
    <name evidence="1" type="ORF">Cboi01_000313600</name>
</gene>
<dbReference type="EMBL" id="BSXV01001624">
    <property type="protein sequence ID" value="GME93421.1"/>
    <property type="molecule type" value="Genomic_DNA"/>
</dbReference>
<accession>A0ACB5TRS6</accession>
<evidence type="ECO:0000313" key="1">
    <source>
        <dbReference type="EMBL" id="GME93421.1"/>
    </source>
</evidence>
<dbReference type="Proteomes" id="UP001165101">
    <property type="component" value="Unassembled WGS sequence"/>
</dbReference>
<name>A0ACB5TRS6_CANBO</name>
<comment type="caution">
    <text evidence="1">The sequence shown here is derived from an EMBL/GenBank/DDBJ whole genome shotgun (WGS) entry which is preliminary data.</text>
</comment>
<protein>
    <submittedName>
        <fullName evidence="1">Unnamed protein product</fullName>
    </submittedName>
</protein>
<sequence>MSPEDLGQPNQNQSPNQQNDQNQSHNSQPATRVRSDSETKFRSTRAEKRMGRLFKPPSSNSTSTSTNSNSANNESSSSNSTQNSKNTNTQQSDNTATTSESDNLVSGSNTNTNTQSQPSTAISSPPSSLNSTAPLTPGPQERTSSTNGKSNNTSNNQSVNGNSLDTIQKQNQTAFIKSPLGTPAPLISQDVEDLKNQVSKNIRNNTSFANMSSPAIQHSPKQPLTHPPSQPPPPQPKKPVDSSTFPFPDQQQQQQQQQQPNLSVVSASSMSSPLNTVQSTQQIRKGPAQTLESSLSFASNNSSTVNMNSQDNSSNSSSATTITNSIANGNSPIVSNGQISNNTSLNTLTSSNSLVRHRKSVRTQGPAGLPASATSVTTPIHSHTAISNPSKQISSSSLNFESILKITRKVKFIDIELKRILENLGSNSLPNTNSFQSLCELLSILERKFNEDDKENITIDNSMKSNLLETLHICLNNLKKLIDSLFINPANYLSNY</sequence>
<reference evidence="1" key="1">
    <citation type="submission" date="2023-04" db="EMBL/GenBank/DDBJ databases">
        <title>Candida boidinii NBRC 1967.</title>
        <authorList>
            <person name="Ichikawa N."/>
            <person name="Sato H."/>
            <person name="Tonouchi N."/>
        </authorList>
    </citation>
    <scope>NUCLEOTIDE SEQUENCE</scope>
    <source>
        <strain evidence="1">NBRC 1967</strain>
    </source>
</reference>
<keyword evidence="2" id="KW-1185">Reference proteome</keyword>
<organism evidence="1 2">
    <name type="scientific">Candida boidinii</name>
    <name type="common">Yeast</name>
    <dbReference type="NCBI Taxonomy" id="5477"/>
    <lineage>
        <taxon>Eukaryota</taxon>
        <taxon>Fungi</taxon>
        <taxon>Dikarya</taxon>
        <taxon>Ascomycota</taxon>
        <taxon>Saccharomycotina</taxon>
        <taxon>Pichiomycetes</taxon>
        <taxon>Pichiales</taxon>
        <taxon>Pichiaceae</taxon>
        <taxon>Ogataea</taxon>
        <taxon>Ogataea/Candida clade</taxon>
    </lineage>
</organism>
<evidence type="ECO:0000313" key="2">
    <source>
        <dbReference type="Proteomes" id="UP001165101"/>
    </source>
</evidence>
<proteinExistence type="predicted"/>